<protein>
    <submittedName>
        <fullName evidence="1">Conserved hypothethical protein</fullName>
    </submittedName>
</protein>
<reference evidence="3" key="3">
    <citation type="submission" date="2020-04" db="EMBL/GenBank/DDBJ databases">
        <title>Ralstonia pseudosolanacearum UW576, UW763, UW773, and UW774.</title>
        <authorList>
            <person name="Steidl O."/>
            <person name="Truchon A."/>
            <person name="Allen C."/>
        </authorList>
    </citation>
    <scope>NUCLEOTIDE SEQUENCE</scope>
    <source>
        <strain evidence="3">RUN2474</strain>
        <plasmid evidence="3">pUW774mp</plasmid>
    </source>
</reference>
<dbReference type="Proteomes" id="UP000310553">
    <property type="component" value="Plasmid pUW386"/>
</dbReference>
<proteinExistence type="predicted"/>
<reference evidence="1" key="1">
    <citation type="submission" date="2015-10" db="EMBL/GenBank/DDBJ databases">
        <authorList>
            <person name="Gilbert D.G."/>
        </authorList>
    </citation>
    <scope>NUCLEOTIDE SEQUENCE</scope>
    <source>
        <strain evidence="1">Phyl III-seqv23</strain>
    </source>
</reference>
<dbReference type="AlphaFoldDB" id="A0A0S4TTW8"/>
<evidence type="ECO:0000313" key="1">
    <source>
        <dbReference type="EMBL" id="CUV13454.1"/>
    </source>
</evidence>
<dbReference type="Proteomes" id="UP000593970">
    <property type="component" value="Plasmid pUW774mp"/>
</dbReference>
<reference evidence="5" key="4">
    <citation type="submission" date="2020-04" db="EMBL/GenBank/DDBJ databases">
        <title>Ralstonia solanacearum UW576, UW763, UW773, and UW774.</title>
        <authorList>
            <person name="Steidl O."/>
            <person name="Truchon A."/>
            <person name="Allen C."/>
        </authorList>
    </citation>
    <scope>NUCLEOTIDE SEQUENCE [LARGE SCALE GENOMIC DNA]</scope>
    <source>
        <strain evidence="5">UW774</strain>
        <plasmid evidence="5">pUW774mp</plasmid>
    </source>
</reference>
<name>A0A0S4TTW8_RALSL</name>
<gene>
    <name evidence="2" type="ORF">E7Z57_20860</name>
    <name evidence="3" type="ORF">HF909_22390</name>
    <name evidence="1" type="ORF">RUN39_v1_590012</name>
</gene>
<dbReference type="EMBL" id="LN899819">
    <property type="protein sequence ID" value="CUV13454.1"/>
    <property type="molecule type" value="Genomic_DNA"/>
</dbReference>
<keyword evidence="2" id="KW-0614">Plasmid</keyword>
<sequence length="94" mass="10561">MAGYAVTNKTDKEVWITIYEPFGTIISYGPVKSGETWTFNKGAWAIGSTYKLLAEYPVKEPHSWATTTRQTLRHMDFDSINLIGGPNGGYWQTP</sequence>
<dbReference type="PATRIC" id="fig|305.106.peg.1855"/>
<evidence type="ECO:0000313" key="4">
    <source>
        <dbReference type="Proteomes" id="UP000310553"/>
    </source>
</evidence>
<organism evidence="1">
    <name type="scientific">Ralstonia solanacearum</name>
    <name type="common">Pseudomonas solanacearum</name>
    <dbReference type="NCBI Taxonomy" id="305"/>
    <lineage>
        <taxon>Bacteria</taxon>
        <taxon>Pseudomonadati</taxon>
        <taxon>Pseudomonadota</taxon>
        <taxon>Betaproteobacteria</taxon>
        <taxon>Burkholderiales</taxon>
        <taxon>Burkholderiaceae</taxon>
        <taxon>Ralstonia</taxon>
        <taxon>Ralstonia solanacearum species complex</taxon>
    </lineage>
</organism>
<dbReference type="RefSeq" id="WP_064050707.1">
    <property type="nucleotide sequence ID" value="NZ_CP103851.1"/>
</dbReference>
<evidence type="ECO:0000313" key="5">
    <source>
        <dbReference type="Proteomes" id="UP000593970"/>
    </source>
</evidence>
<geneLocation type="plasmid" evidence="4">
    <name>puw386</name>
</geneLocation>
<accession>A0A0S4TTW8</accession>
<geneLocation type="plasmid" evidence="2">
    <name>pUW386</name>
</geneLocation>
<evidence type="ECO:0000313" key="3">
    <source>
        <dbReference type="EMBL" id="QOK99115.1"/>
    </source>
</evidence>
<dbReference type="EMBL" id="CP051170">
    <property type="protein sequence ID" value="QOK99115.1"/>
    <property type="molecule type" value="Genomic_DNA"/>
</dbReference>
<dbReference type="EMBL" id="CP039340">
    <property type="protein sequence ID" value="QCX51491.1"/>
    <property type="molecule type" value="Genomic_DNA"/>
</dbReference>
<evidence type="ECO:0000313" key="2">
    <source>
        <dbReference type="EMBL" id="QCX51491.1"/>
    </source>
</evidence>
<geneLocation type="plasmid" evidence="3 5">
    <name>pUW774mp</name>
</geneLocation>
<reference evidence="2 4" key="2">
    <citation type="submission" date="2019-04" db="EMBL/GenBank/DDBJ databases">
        <title>Complete Genome of UW386 and Higher Quality Genome of UW700.</title>
        <authorList>
            <person name="Jacobs J."/>
            <person name="Perez A."/>
            <person name="Steidl O."/>
            <person name="Allen C."/>
        </authorList>
    </citation>
    <scope>NUCLEOTIDE SEQUENCE [LARGE SCALE GENOMIC DNA]</scope>
    <source>
        <strain evidence="2 4">UW386</strain>
        <plasmid evidence="2">pUW386</plasmid>
        <plasmid evidence="4">puw386</plasmid>
    </source>
</reference>